<dbReference type="GeneID" id="5974617"/>
<evidence type="ECO:0000256" key="1">
    <source>
        <dbReference type="SAM" id="MobiDB-lite"/>
    </source>
</evidence>
<reference evidence="3" key="1">
    <citation type="journal article" date="2007" name="Plant Cell">
        <title>Dothideomycete-plant interactions illuminated by genome sequencing and EST analysis of the wheat pathogen Stagonospora nodorum.</title>
        <authorList>
            <person name="Hane J.K."/>
            <person name="Lowe R.G."/>
            <person name="Solomon P.S."/>
            <person name="Tan K.C."/>
            <person name="Schoch C.L."/>
            <person name="Spatafora J.W."/>
            <person name="Crous P.W."/>
            <person name="Kodira C."/>
            <person name="Birren B.W."/>
            <person name="Galagan J.E."/>
            <person name="Torriani S.F."/>
            <person name="McDonald B.A."/>
            <person name="Oliver R.P."/>
        </authorList>
    </citation>
    <scope>NUCLEOTIDE SEQUENCE [LARGE SCALE GENOMIC DNA]</scope>
    <source>
        <strain evidence="3">SN15 / ATCC MYA-4574 / FGSC 10173</strain>
    </source>
</reference>
<dbReference type="EMBL" id="CH445335">
    <property type="protein sequence ID" value="EAT84853.1"/>
    <property type="molecule type" value="Genomic_DNA"/>
</dbReference>
<feature type="region of interest" description="Disordered" evidence="1">
    <location>
        <begin position="1"/>
        <end position="26"/>
    </location>
</feature>
<dbReference type="RefSeq" id="XP_001797724.1">
    <property type="nucleotide sequence ID" value="XM_001797672.1"/>
</dbReference>
<organism evidence="2 3">
    <name type="scientific">Phaeosphaeria nodorum (strain SN15 / ATCC MYA-4574 / FGSC 10173)</name>
    <name type="common">Glume blotch fungus</name>
    <name type="synonym">Parastagonospora nodorum</name>
    <dbReference type="NCBI Taxonomy" id="321614"/>
    <lineage>
        <taxon>Eukaryota</taxon>
        <taxon>Fungi</taxon>
        <taxon>Dikarya</taxon>
        <taxon>Ascomycota</taxon>
        <taxon>Pezizomycotina</taxon>
        <taxon>Dothideomycetes</taxon>
        <taxon>Pleosporomycetidae</taxon>
        <taxon>Pleosporales</taxon>
        <taxon>Pleosporineae</taxon>
        <taxon>Phaeosphaeriaceae</taxon>
        <taxon>Parastagonospora</taxon>
    </lineage>
</organism>
<evidence type="ECO:0000313" key="2">
    <source>
        <dbReference type="EMBL" id="EAT84853.1"/>
    </source>
</evidence>
<sequence>MAEAMEAKDGQTSSQHATYRPGPTPGLRSCIRGHNGATGAKHKNAFQFSQPALVTQAVTGFSSEIRRAMSSIQTPQLATRPRLLRPATNHLFRGFLNAEEVASGKDDMRERRASLHAFEVLATKGLHGMKKYGLKAVKMAEKRK</sequence>
<dbReference type="KEGG" id="pno:SNOG_07387"/>
<evidence type="ECO:0000313" key="3">
    <source>
        <dbReference type="Proteomes" id="UP000001055"/>
    </source>
</evidence>
<gene>
    <name evidence="2" type="ORF">SNOG_07387</name>
</gene>
<dbReference type="AlphaFoldDB" id="Q0ULH7"/>
<protein>
    <submittedName>
        <fullName evidence="2">Uncharacterized protein</fullName>
    </submittedName>
</protein>
<name>Q0ULH7_PHANO</name>
<dbReference type="Proteomes" id="UP000001055">
    <property type="component" value="Unassembled WGS sequence"/>
</dbReference>
<proteinExistence type="predicted"/>
<accession>Q0ULH7</accession>
<dbReference type="InParanoid" id="Q0ULH7"/>